<dbReference type="SUPFAM" id="SSF53448">
    <property type="entry name" value="Nucleotide-diphospho-sugar transferases"/>
    <property type="match status" value="1"/>
</dbReference>
<keyword evidence="3" id="KW-1185">Reference proteome</keyword>
<dbReference type="EMBL" id="SMLG01000002">
    <property type="protein sequence ID" value="TDE46045.1"/>
    <property type="molecule type" value="Genomic_DNA"/>
</dbReference>
<organism evidence="2 3">
    <name type="scientific">Flavobacterium rhamnosiphilum</name>
    <dbReference type="NCBI Taxonomy" id="2541724"/>
    <lineage>
        <taxon>Bacteria</taxon>
        <taxon>Pseudomonadati</taxon>
        <taxon>Bacteroidota</taxon>
        <taxon>Flavobacteriia</taxon>
        <taxon>Flavobacteriales</taxon>
        <taxon>Flavobacteriaceae</taxon>
        <taxon>Flavobacterium</taxon>
    </lineage>
</organism>
<evidence type="ECO:0000313" key="3">
    <source>
        <dbReference type="Proteomes" id="UP000294814"/>
    </source>
</evidence>
<name>A0A4R5FAZ9_9FLAO</name>
<dbReference type="AlphaFoldDB" id="A0A4R5FAZ9"/>
<dbReference type="Pfam" id="PF00535">
    <property type="entry name" value="Glycos_transf_2"/>
    <property type="match status" value="1"/>
</dbReference>
<keyword evidence="2" id="KW-0808">Transferase</keyword>
<reference evidence="2 3" key="1">
    <citation type="submission" date="2019-03" db="EMBL/GenBank/DDBJ databases">
        <title>Novel species of Flavobacterium.</title>
        <authorList>
            <person name="Liu Q."/>
            <person name="Xin Y.-H."/>
        </authorList>
    </citation>
    <scope>NUCLEOTIDE SEQUENCE [LARGE SCALE GENOMIC DNA]</scope>
    <source>
        <strain evidence="2 3">LB3P52</strain>
    </source>
</reference>
<dbReference type="Gene3D" id="3.90.550.10">
    <property type="entry name" value="Spore Coat Polysaccharide Biosynthesis Protein SpsA, Chain A"/>
    <property type="match status" value="1"/>
</dbReference>
<dbReference type="Proteomes" id="UP000294814">
    <property type="component" value="Unassembled WGS sequence"/>
</dbReference>
<proteinExistence type="predicted"/>
<evidence type="ECO:0000259" key="1">
    <source>
        <dbReference type="Pfam" id="PF00535"/>
    </source>
</evidence>
<dbReference type="RefSeq" id="WP_131915394.1">
    <property type="nucleotide sequence ID" value="NZ_SMLG01000002.1"/>
</dbReference>
<dbReference type="GO" id="GO:0016758">
    <property type="term" value="F:hexosyltransferase activity"/>
    <property type="evidence" value="ECO:0007669"/>
    <property type="project" value="UniProtKB-ARBA"/>
</dbReference>
<accession>A0A4R5FAZ9</accession>
<sequence length="294" mass="34516">MINHVSVIVPCYNQAQYLDECLQSVLDQTYFDWECIIVNDGSSDHTEAIAQKWIANDTRFKYVYKENGGLSSARNAGLKVIKGDYIQFLDADDILDVNKLELSLAECEKVINSKSKVVISNFRMFTTDKNSSTNPFCELKQEYFTFKELLFGWDYEFSIPIHCGFFQKSLLDGFKFPEELKAKEDWIMWLSIFKREPYVFFIDSTLAFYRIHEYSMTKDLKLMEANSLRVIKCIREVVSEKYFIDYLCFVLEKKYSEVIDLSLKISKIENSRGFKILKKIKETSVIRFIFSNSK</sequence>
<gene>
    <name evidence="2" type="ORF">E0I26_05005</name>
</gene>
<dbReference type="PANTHER" id="PTHR22916:SF3">
    <property type="entry name" value="UDP-GLCNAC:BETAGAL BETA-1,3-N-ACETYLGLUCOSAMINYLTRANSFERASE-LIKE PROTEIN 1"/>
    <property type="match status" value="1"/>
</dbReference>
<dbReference type="InterPro" id="IPR001173">
    <property type="entry name" value="Glyco_trans_2-like"/>
</dbReference>
<evidence type="ECO:0000313" key="2">
    <source>
        <dbReference type="EMBL" id="TDE46045.1"/>
    </source>
</evidence>
<dbReference type="InterPro" id="IPR029044">
    <property type="entry name" value="Nucleotide-diphossugar_trans"/>
</dbReference>
<dbReference type="CDD" id="cd00761">
    <property type="entry name" value="Glyco_tranf_GTA_type"/>
    <property type="match status" value="1"/>
</dbReference>
<comment type="caution">
    <text evidence="2">The sequence shown here is derived from an EMBL/GenBank/DDBJ whole genome shotgun (WGS) entry which is preliminary data.</text>
</comment>
<dbReference type="PANTHER" id="PTHR22916">
    <property type="entry name" value="GLYCOSYLTRANSFERASE"/>
    <property type="match status" value="1"/>
</dbReference>
<protein>
    <submittedName>
        <fullName evidence="2">Glycosyltransferase family 2 protein</fullName>
    </submittedName>
</protein>
<dbReference type="OrthoDB" id="597270at2"/>
<feature type="domain" description="Glycosyltransferase 2-like" evidence="1">
    <location>
        <begin position="6"/>
        <end position="109"/>
    </location>
</feature>